<dbReference type="Pfam" id="PF13396">
    <property type="entry name" value="PLDc_N"/>
    <property type="match status" value="1"/>
</dbReference>
<evidence type="ECO:0000313" key="16">
    <source>
        <dbReference type="EMBL" id="KHD96894.1"/>
    </source>
</evidence>
<dbReference type="AlphaFoldDB" id="A0A0A6VSW0"/>
<keyword evidence="6" id="KW-0677">Repeat</keyword>
<dbReference type="Proteomes" id="UP000030466">
    <property type="component" value="Unassembled WGS sequence"/>
</dbReference>
<feature type="transmembrane region" description="Helical" evidence="14">
    <location>
        <begin position="12"/>
        <end position="31"/>
    </location>
</feature>
<dbReference type="SMART" id="SM00155">
    <property type="entry name" value="PLDc"/>
    <property type="match status" value="2"/>
</dbReference>
<keyword evidence="9 14" id="KW-0472">Membrane</keyword>
<evidence type="ECO:0000256" key="8">
    <source>
        <dbReference type="ARBA" id="ARBA00023098"/>
    </source>
</evidence>
<evidence type="ECO:0000313" key="17">
    <source>
        <dbReference type="Proteomes" id="UP000030466"/>
    </source>
</evidence>
<keyword evidence="4" id="KW-0808">Transferase</keyword>
<dbReference type="GO" id="GO:0005886">
    <property type="term" value="C:plasma membrane"/>
    <property type="evidence" value="ECO:0007669"/>
    <property type="project" value="UniProtKB-SubCell"/>
</dbReference>
<dbReference type="Gene3D" id="3.30.870.10">
    <property type="entry name" value="Endonuclease Chain A"/>
    <property type="match status" value="2"/>
</dbReference>
<evidence type="ECO:0000259" key="15">
    <source>
        <dbReference type="PROSITE" id="PS50035"/>
    </source>
</evidence>
<keyword evidence="10" id="KW-0594">Phospholipid biosynthesis</keyword>
<comment type="subcellular location">
    <subcellularLocation>
        <location evidence="1">Cell membrane</location>
        <topology evidence="1">Multi-pass membrane protein</topology>
    </subcellularLocation>
</comment>
<keyword evidence="5 14" id="KW-0812">Transmembrane</keyword>
<dbReference type="PANTHER" id="PTHR21248">
    <property type="entry name" value="CARDIOLIPIN SYNTHASE"/>
    <property type="match status" value="1"/>
</dbReference>
<dbReference type="GO" id="GO:0008808">
    <property type="term" value="F:cardiolipin synthase activity"/>
    <property type="evidence" value="ECO:0007669"/>
    <property type="project" value="UniProtKB-UniRule"/>
</dbReference>
<keyword evidence="7 14" id="KW-1133">Transmembrane helix</keyword>
<evidence type="ECO:0000256" key="1">
    <source>
        <dbReference type="ARBA" id="ARBA00004651"/>
    </source>
</evidence>
<proteinExistence type="predicted"/>
<dbReference type="PROSITE" id="PS50035">
    <property type="entry name" value="PLD"/>
    <property type="match status" value="2"/>
</dbReference>
<evidence type="ECO:0000256" key="9">
    <source>
        <dbReference type="ARBA" id="ARBA00023136"/>
    </source>
</evidence>
<organism evidence="16 17">
    <name type="scientific">Kocuria rosea subsp. polaris</name>
    <dbReference type="NCBI Taxonomy" id="136273"/>
    <lineage>
        <taxon>Bacteria</taxon>
        <taxon>Bacillati</taxon>
        <taxon>Actinomycetota</taxon>
        <taxon>Actinomycetes</taxon>
        <taxon>Micrococcales</taxon>
        <taxon>Micrococcaceae</taxon>
        <taxon>Kocuria</taxon>
    </lineage>
</organism>
<keyword evidence="8" id="KW-0443">Lipid metabolism</keyword>
<sequence>MQFLLETPPQWVTMGIIALTVIIGLIAAGIVPRNRPAGAGWGWVLIILMLPILGVVAYLVFGRAQLPQARKDRQRRAPELISDTGPAADPDPPDGTGPWLARTVKLNRNNGGFPLAADNQIEILDDYDSSLTTMAQAIRTARSAVHFQFYIAVADPTTKPVITALEEAHRRGVTVRVLIDHLGSVGYPGYQKLVRRLEAADIPWQRMLPVRPWRGEYQRPDLRNHRKILIIDRTVAFTGSQNIIDRSYNKKKNRKKGLRWVGLMLRIQGPAVGHLDAVFATDWSCETGELVAEQTPAPRPQPAPGTITCQVLPSGPGLEQQSNQELFHHIFATAEKHITVCTPYFVPDEALLTALRSAVSRGVQVRLYVGETSTHAATHHAQRSYYEQLIRAGIRIFLYPAPWVLHAKFVLADGQVAVVGSSNMDIRSFALDHEVNLMIIDPGFLTRMHTIAENYHQDSHELHLQEWLARPRHQKYLDNVARLTSALQ</sequence>
<dbReference type="NCBIfam" id="TIGR04265">
    <property type="entry name" value="bac_cardiolipin"/>
    <property type="match status" value="1"/>
</dbReference>
<keyword evidence="11" id="KW-1208">Phospholipid metabolism</keyword>
<evidence type="ECO:0000256" key="12">
    <source>
        <dbReference type="NCBIfam" id="TIGR04265"/>
    </source>
</evidence>
<dbReference type="GO" id="GO:0032049">
    <property type="term" value="P:cardiolipin biosynthetic process"/>
    <property type="evidence" value="ECO:0007669"/>
    <property type="project" value="UniProtKB-UniRule"/>
</dbReference>
<keyword evidence="2" id="KW-1003">Cell membrane</keyword>
<evidence type="ECO:0000256" key="13">
    <source>
        <dbReference type="SAM" id="MobiDB-lite"/>
    </source>
</evidence>
<comment type="caution">
    <text evidence="16">The sequence shown here is derived from an EMBL/GenBank/DDBJ whole genome shotgun (WGS) entry which is preliminary data.</text>
</comment>
<dbReference type="InterPro" id="IPR027379">
    <property type="entry name" value="CLS_N"/>
</dbReference>
<keyword evidence="3" id="KW-0444">Lipid biosynthesis</keyword>
<evidence type="ECO:0000256" key="6">
    <source>
        <dbReference type="ARBA" id="ARBA00022737"/>
    </source>
</evidence>
<feature type="domain" description="PLD phosphodiesterase" evidence="15">
    <location>
        <begin position="401"/>
        <end position="428"/>
    </location>
</feature>
<feature type="region of interest" description="Disordered" evidence="13">
    <location>
        <begin position="72"/>
        <end position="97"/>
    </location>
</feature>
<protein>
    <recommendedName>
        <fullName evidence="12">Cardiolipin synthase</fullName>
        <ecNumber evidence="12">2.7.8.-</ecNumber>
    </recommendedName>
</protein>
<evidence type="ECO:0000256" key="7">
    <source>
        <dbReference type="ARBA" id="ARBA00022989"/>
    </source>
</evidence>
<dbReference type="InterPro" id="IPR022924">
    <property type="entry name" value="Cardiolipin_synthase"/>
</dbReference>
<dbReference type="PANTHER" id="PTHR21248:SF22">
    <property type="entry name" value="PHOSPHOLIPASE D"/>
    <property type="match status" value="1"/>
</dbReference>
<evidence type="ECO:0000256" key="4">
    <source>
        <dbReference type="ARBA" id="ARBA00022679"/>
    </source>
</evidence>
<evidence type="ECO:0000256" key="2">
    <source>
        <dbReference type="ARBA" id="ARBA00022475"/>
    </source>
</evidence>
<accession>A0A0A6VSW0</accession>
<dbReference type="InterPro" id="IPR025202">
    <property type="entry name" value="PLD-like_dom"/>
</dbReference>
<dbReference type="Pfam" id="PF13091">
    <property type="entry name" value="PLDc_2"/>
    <property type="match status" value="2"/>
</dbReference>
<dbReference type="SUPFAM" id="SSF56024">
    <property type="entry name" value="Phospholipase D/nuclease"/>
    <property type="match status" value="2"/>
</dbReference>
<evidence type="ECO:0000256" key="14">
    <source>
        <dbReference type="SAM" id="Phobius"/>
    </source>
</evidence>
<reference evidence="16 17" key="1">
    <citation type="journal article" date="2003" name="Int. J. Syst. Evol. Microbiol.">
        <title>Kocuria polaris sp. nov., an orange-pigmented psychrophilic bacterium isolated from an Antarctic cyanobacterial mat sample.</title>
        <authorList>
            <person name="Reddy G.S."/>
            <person name="Prakash J.S."/>
            <person name="Prabahar V."/>
            <person name="Matsumoto G.I."/>
            <person name="Stackebrandt E."/>
            <person name="Shivaji S."/>
        </authorList>
    </citation>
    <scope>NUCLEOTIDE SEQUENCE [LARGE SCALE GENOMIC DNA]</scope>
    <source>
        <strain evidence="16 17">CMS 76or</strain>
    </source>
</reference>
<keyword evidence="17" id="KW-1185">Reference proteome</keyword>
<evidence type="ECO:0000256" key="11">
    <source>
        <dbReference type="ARBA" id="ARBA00023264"/>
    </source>
</evidence>
<name>A0A0A6VSW0_KOCRO</name>
<evidence type="ECO:0000256" key="10">
    <source>
        <dbReference type="ARBA" id="ARBA00023209"/>
    </source>
</evidence>
<feature type="domain" description="PLD phosphodiesterase" evidence="15">
    <location>
        <begin position="220"/>
        <end position="247"/>
    </location>
</feature>
<feature type="transmembrane region" description="Helical" evidence="14">
    <location>
        <begin position="43"/>
        <end position="61"/>
    </location>
</feature>
<dbReference type="InterPro" id="IPR001736">
    <property type="entry name" value="PLipase_D/transphosphatidylase"/>
</dbReference>
<dbReference type="EC" id="2.7.8.-" evidence="12"/>
<gene>
    <name evidence="16" type="ORF">GY22_13540</name>
</gene>
<dbReference type="EMBL" id="JSUH01000012">
    <property type="protein sequence ID" value="KHD96894.1"/>
    <property type="molecule type" value="Genomic_DNA"/>
</dbReference>
<evidence type="ECO:0000256" key="5">
    <source>
        <dbReference type="ARBA" id="ARBA00022692"/>
    </source>
</evidence>
<evidence type="ECO:0000256" key="3">
    <source>
        <dbReference type="ARBA" id="ARBA00022516"/>
    </source>
</evidence>